<feature type="non-terminal residue" evidence="1">
    <location>
        <position position="1"/>
    </location>
</feature>
<name>A0AAV2PK52_MEGNR</name>
<protein>
    <recommendedName>
        <fullName evidence="3">Reverse transcriptase</fullName>
    </recommendedName>
</protein>
<evidence type="ECO:0000313" key="1">
    <source>
        <dbReference type="EMBL" id="CAL4059781.1"/>
    </source>
</evidence>
<feature type="non-terminal residue" evidence="1">
    <location>
        <position position="137"/>
    </location>
</feature>
<comment type="caution">
    <text evidence="1">The sequence shown here is derived from an EMBL/GenBank/DDBJ whole genome shotgun (WGS) entry which is preliminary data.</text>
</comment>
<proteinExistence type="predicted"/>
<dbReference type="AlphaFoldDB" id="A0AAV2PK52"/>
<evidence type="ECO:0000313" key="2">
    <source>
        <dbReference type="Proteomes" id="UP001497623"/>
    </source>
</evidence>
<evidence type="ECO:0008006" key="3">
    <source>
        <dbReference type="Google" id="ProtNLM"/>
    </source>
</evidence>
<dbReference type="PANTHER" id="PTHR33332">
    <property type="entry name" value="REVERSE TRANSCRIPTASE DOMAIN-CONTAINING PROTEIN"/>
    <property type="match status" value="1"/>
</dbReference>
<keyword evidence="2" id="KW-1185">Reference proteome</keyword>
<reference evidence="1 2" key="1">
    <citation type="submission" date="2024-05" db="EMBL/GenBank/DDBJ databases">
        <authorList>
            <person name="Wallberg A."/>
        </authorList>
    </citation>
    <scope>NUCLEOTIDE SEQUENCE [LARGE SCALE GENOMIC DNA]</scope>
</reference>
<accession>A0AAV2PK52</accession>
<sequence length="137" mass="16148">AYIMQVHKEGSKQRPEVYRPVNLTSHIAKVFEKVFKKNVTKHLIDNNKLNNGQYGFMPGPSKQSELLAHYNYIYEEIIERKRLDTMFLDFAETLDKVQNGILLEKVKKQGIRGKLGRWTEEFLKNRKFRVVVNDCMS</sequence>
<dbReference type="Proteomes" id="UP001497623">
    <property type="component" value="Unassembled WGS sequence"/>
</dbReference>
<organism evidence="1 2">
    <name type="scientific">Meganyctiphanes norvegica</name>
    <name type="common">Northern krill</name>
    <name type="synonym">Thysanopoda norvegica</name>
    <dbReference type="NCBI Taxonomy" id="48144"/>
    <lineage>
        <taxon>Eukaryota</taxon>
        <taxon>Metazoa</taxon>
        <taxon>Ecdysozoa</taxon>
        <taxon>Arthropoda</taxon>
        <taxon>Crustacea</taxon>
        <taxon>Multicrustacea</taxon>
        <taxon>Malacostraca</taxon>
        <taxon>Eumalacostraca</taxon>
        <taxon>Eucarida</taxon>
        <taxon>Euphausiacea</taxon>
        <taxon>Euphausiidae</taxon>
        <taxon>Meganyctiphanes</taxon>
    </lineage>
</organism>
<dbReference type="EMBL" id="CAXKWB010000194">
    <property type="protein sequence ID" value="CAL4059781.1"/>
    <property type="molecule type" value="Genomic_DNA"/>
</dbReference>
<gene>
    <name evidence="1" type="ORF">MNOR_LOCUS824</name>
</gene>